<sequence length="352" mass="36624">MNVTIALLLAQDGLSNGVIYALLAISILLVFLITRVLLVPQGEFVVLAALTMVQLQKGAGPSVIWLLLALAVTAASMSSLRAWRTGEWRRLPAVLAFTLGAVLFGAAASATPLLTTAGAAPHFALTTMATLVLVAPLGPLLYWSAFEGIARASILTLLFAAVAVHYVLQGSMLPLFGPEGFQAEALISGRVDVGFTRVSLQLLLLCAIFVATVGALWMFIGRTIAGKILRATAVNARGARIVGIRPETSGAIAFGLASLIGAVSGVLIAPLTTLYYDSGFLLALKGFVGAVTGGLASFPLAAAGSLLIGVLEAMFSFQFSALKDSLVFAALLPILLILSTRQLSDRDTEAEE</sequence>
<evidence type="ECO:0000256" key="5">
    <source>
        <dbReference type="ARBA" id="ARBA00022970"/>
    </source>
</evidence>
<dbReference type="GO" id="GO:0005886">
    <property type="term" value="C:plasma membrane"/>
    <property type="evidence" value="ECO:0007669"/>
    <property type="project" value="UniProtKB-SubCell"/>
</dbReference>
<dbReference type="PANTHER" id="PTHR11795">
    <property type="entry name" value="BRANCHED-CHAIN AMINO ACID TRANSPORT SYSTEM PERMEASE PROTEIN LIVH"/>
    <property type="match status" value="1"/>
</dbReference>
<dbReference type="CDD" id="cd06582">
    <property type="entry name" value="TM_PBP1_LivH_like"/>
    <property type="match status" value="1"/>
</dbReference>
<feature type="transmembrane region" description="Helical" evidence="9">
    <location>
        <begin position="120"/>
        <end position="142"/>
    </location>
</feature>
<organism evidence="10">
    <name type="scientific">uncultured Sphingomonas sp</name>
    <dbReference type="NCBI Taxonomy" id="158754"/>
    <lineage>
        <taxon>Bacteria</taxon>
        <taxon>Pseudomonadati</taxon>
        <taxon>Pseudomonadota</taxon>
        <taxon>Alphaproteobacteria</taxon>
        <taxon>Sphingomonadales</taxon>
        <taxon>Sphingomonadaceae</taxon>
        <taxon>Sphingomonas</taxon>
        <taxon>environmental samples</taxon>
    </lineage>
</organism>
<feature type="transmembrane region" description="Helical" evidence="9">
    <location>
        <begin position="149"/>
        <end position="168"/>
    </location>
</feature>
<evidence type="ECO:0000256" key="9">
    <source>
        <dbReference type="SAM" id="Phobius"/>
    </source>
</evidence>
<dbReference type="GO" id="GO:0006865">
    <property type="term" value="P:amino acid transport"/>
    <property type="evidence" value="ECO:0007669"/>
    <property type="project" value="UniProtKB-KW"/>
</dbReference>
<dbReference type="GO" id="GO:0022857">
    <property type="term" value="F:transmembrane transporter activity"/>
    <property type="evidence" value="ECO:0007669"/>
    <property type="project" value="InterPro"/>
</dbReference>
<keyword evidence="3" id="KW-1003">Cell membrane</keyword>
<evidence type="ECO:0000256" key="8">
    <source>
        <dbReference type="ARBA" id="ARBA00037998"/>
    </source>
</evidence>
<evidence type="ECO:0000256" key="7">
    <source>
        <dbReference type="ARBA" id="ARBA00023136"/>
    </source>
</evidence>
<protein>
    <submittedName>
        <fullName evidence="10">High-affinity branched-chain amino acid transport system permease protein LivH</fullName>
    </submittedName>
</protein>
<keyword evidence="6 9" id="KW-1133">Transmembrane helix</keyword>
<comment type="similarity">
    <text evidence="8">Belongs to the binding-protein-dependent transport system permease family. LivHM subfamily.</text>
</comment>
<evidence type="ECO:0000256" key="2">
    <source>
        <dbReference type="ARBA" id="ARBA00022448"/>
    </source>
</evidence>
<dbReference type="InterPro" id="IPR001851">
    <property type="entry name" value="ABC_transp_permease"/>
</dbReference>
<proteinExistence type="inferred from homology"/>
<reference evidence="10" key="1">
    <citation type="submission" date="2020-02" db="EMBL/GenBank/DDBJ databases">
        <authorList>
            <person name="Meier V. D."/>
        </authorList>
    </citation>
    <scope>NUCLEOTIDE SEQUENCE</scope>
    <source>
        <strain evidence="10">AVDCRST_MAG62</strain>
    </source>
</reference>
<evidence type="ECO:0000256" key="6">
    <source>
        <dbReference type="ARBA" id="ARBA00022989"/>
    </source>
</evidence>
<feature type="transmembrane region" description="Helical" evidence="9">
    <location>
        <begin position="250"/>
        <end position="275"/>
    </location>
</feature>
<dbReference type="InterPro" id="IPR052157">
    <property type="entry name" value="BCAA_transport_permease"/>
</dbReference>
<dbReference type="Pfam" id="PF02653">
    <property type="entry name" value="BPD_transp_2"/>
    <property type="match status" value="1"/>
</dbReference>
<feature type="transmembrane region" description="Helical" evidence="9">
    <location>
        <begin position="287"/>
        <end position="314"/>
    </location>
</feature>
<feature type="transmembrane region" description="Helical" evidence="9">
    <location>
        <begin position="198"/>
        <end position="220"/>
    </location>
</feature>
<evidence type="ECO:0000313" key="10">
    <source>
        <dbReference type="EMBL" id="CAA9516229.1"/>
    </source>
</evidence>
<dbReference type="PANTHER" id="PTHR11795:SF450">
    <property type="entry name" value="ABC TRANSPORTER PERMEASE PROTEIN"/>
    <property type="match status" value="1"/>
</dbReference>
<feature type="transmembrane region" description="Helical" evidence="9">
    <location>
        <begin position="92"/>
        <end position="114"/>
    </location>
</feature>
<evidence type="ECO:0000256" key="1">
    <source>
        <dbReference type="ARBA" id="ARBA00004651"/>
    </source>
</evidence>
<accession>A0A6J4T8H4</accession>
<evidence type="ECO:0000256" key="4">
    <source>
        <dbReference type="ARBA" id="ARBA00022692"/>
    </source>
</evidence>
<keyword evidence="2" id="KW-0813">Transport</keyword>
<dbReference type="AlphaFoldDB" id="A0A6J4T8H4"/>
<gene>
    <name evidence="10" type="ORF">AVDCRST_MAG62-826</name>
</gene>
<keyword evidence="7 9" id="KW-0472">Membrane</keyword>
<feature type="transmembrane region" description="Helical" evidence="9">
    <location>
        <begin position="326"/>
        <end position="344"/>
    </location>
</feature>
<keyword evidence="5" id="KW-0029">Amino-acid transport</keyword>
<dbReference type="EMBL" id="CADCWB010000102">
    <property type="protein sequence ID" value="CAA9516229.1"/>
    <property type="molecule type" value="Genomic_DNA"/>
</dbReference>
<feature type="transmembrane region" description="Helical" evidence="9">
    <location>
        <begin position="18"/>
        <end position="38"/>
    </location>
</feature>
<evidence type="ECO:0000256" key="3">
    <source>
        <dbReference type="ARBA" id="ARBA00022475"/>
    </source>
</evidence>
<feature type="transmembrane region" description="Helical" evidence="9">
    <location>
        <begin position="58"/>
        <end position="80"/>
    </location>
</feature>
<comment type="subcellular location">
    <subcellularLocation>
        <location evidence="1">Cell membrane</location>
        <topology evidence="1">Multi-pass membrane protein</topology>
    </subcellularLocation>
</comment>
<name>A0A6J4T8H4_9SPHN</name>
<keyword evidence="4 9" id="KW-0812">Transmembrane</keyword>